<dbReference type="InterPro" id="IPR013825">
    <property type="entry name" value="Topo_IA_cen_sub2"/>
</dbReference>
<keyword evidence="6" id="KW-0732">Signal</keyword>
<dbReference type="Pfam" id="PF01751">
    <property type="entry name" value="Toprim"/>
    <property type="match status" value="1"/>
</dbReference>
<evidence type="ECO:0000256" key="4">
    <source>
        <dbReference type="ARBA" id="ARBA00023235"/>
    </source>
</evidence>
<dbReference type="InterPro" id="IPR013824">
    <property type="entry name" value="Topo_IA_cen_sub1"/>
</dbReference>
<evidence type="ECO:0000259" key="7">
    <source>
        <dbReference type="PROSITE" id="PS50880"/>
    </source>
</evidence>
<gene>
    <name evidence="9" type="ORF">D915_008306</name>
</gene>
<dbReference type="PROSITE" id="PS52039">
    <property type="entry name" value="TOPO_IA_2"/>
    <property type="match status" value="1"/>
</dbReference>
<evidence type="ECO:0000256" key="2">
    <source>
        <dbReference type="ARBA" id="ARBA00023029"/>
    </source>
</evidence>
<dbReference type="PANTHER" id="PTHR11390">
    <property type="entry name" value="PROKARYOTIC DNA TOPOISOMERASE"/>
    <property type="match status" value="1"/>
</dbReference>
<dbReference type="Gene3D" id="3.40.50.140">
    <property type="match status" value="1"/>
</dbReference>
<dbReference type="GO" id="GO:0003677">
    <property type="term" value="F:DNA binding"/>
    <property type="evidence" value="ECO:0007669"/>
    <property type="project" value="UniProtKB-KW"/>
</dbReference>
<dbReference type="Gene3D" id="2.70.20.10">
    <property type="entry name" value="Topoisomerase I, domain 3"/>
    <property type="match status" value="1"/>
</dbReference>
<dbReference type="Pfam" id="PF01131">
    <property type="entry name" value="Topoisom_bac"/>
    <property type="match status" value="1"/>
</dbReference>
<dbReference type="InterPro" id="IPR000380">
    <property type="entry name" value="Topo_IA"/>
</dbReference>
<protein>
    <recommendedName>
        <fullName evidence="5">DNA topoisomerase</fullName>
        <ecNumber evidence="5">5.6.2.1</ecNumber>
    </recommendedName>
</protein>
<dbReference type="GO" id="GO:0006281">
    <property type="term" value="P:DNA repair"/>
    <property type="evidence" value="ECO:0007669"/>
    <property type="project" value="TreeGrafter"/>
</dbReference>
<evidence type="ECO:0000256" key="5">
    <source>
        <dbReference type="RuleBase" id="RU362092"/>
    </source>
</evidence>
<evidence type="ECO:0000256" key="6">
    <source>
        <dbReference type="SAM" id="SignalP"/>
    </source>
</evidence>
<keyword evidence="4 5" id="KW-0413">Isomerase</keyword>
<dbReference type="PANTHER" id="PTHR11390:SF21">
    <property type="entry name" value="DNA TOPOISOMERASE 3-ALPHA"/>
    <property type="match status" value="1"/>
</dbReference>
<reference evidence="9" key="1">
    <citation type="submission" date="2019-03" db="EMBL/GenBank/DDBJ databases">
        <title>Improved annotation for the trematode Fasciola hepatica.</title>
        <authorList>
            <person name="Choi Y.-J."/>
            <person name="Martin J."/>
            <person name="Mitreva M."/>
        </authorList>
    </citation>
    <scope>NUCLEOTIDE SEQUENCE [LARGE SCALE GENOMIC DNA]</scope>
</reference>
<organism evidence="9 10">
    <name type="scientific">Fasciola hepatica</name>
    <name type="common">Liver fluke</name>
    <dbReference type="NCBI Taxonomy" id="6192"/>
    <lineage>
        <taxon>Eukaryota</taxon>
        <taxon>Metazoa</taxon>
        <taxon>Spiralia</taxon>
        <taxon>Lophotrochozoa</taxon>
        <taxon>Platyhelminthes</taxon>
        <taxon>Trematoda</taxon>
        <taxon>Digenea</taxon>
        <taxon>Plagiorchiida</taxon>
        <taxon>Echinostomata</taxon>
        <taxon>Echinostomatoidea</taxon>
        <taxon>Fasciolidae</taxon>
        <taxon>Fasciola</taxon>
    </lineage>
</organism>
<dbReference type="GO" id="GO:0031422">
    <property type="term" value="C:RecQ family helicase-topoisomerase III complex"/>
    <property type="evidence" value="ECO:0007669"/>
    <property type="project" value="TreeGrafter"/>
</dbReference>
<dbReference type="InterPro" id="IPR003601">
    <property type="entry name" value="Topo_IA_2"/>
</dbReference>
<dbReference type="Gene3D" id="1.10.460.10">
    <property type="entry name" value="Topoisomerase I, domain 2"/>
    <property type="match status" value="1"/>
</dbReference>
<evidence type="ECO:0000313" key="10">
    <source>
        <dbReference type="Proteomes" id="UP000230066"/>
    </source>
</evidence>
<dbReference type="AlphaFoldDB" id="A0A4E0R5U6"/>
<dbReference type="Proteomes" id="UP000230066">
    <property type="component" value="Unassembled WGS sequence"/>
</dbReference>
<comment type="caution">
    <text evidence="9">The sequence shown here is derived from an EMBL/GenBank/DDBJ whole genome shotgun (WGS) entry which is preliminary data.</text>
</comment>
<dbReference type="PRINTS" id="PR00417">
    <property type="entry name" value="PRTPISMRASEI"/>
</dbReference>
<dbReference type="InterPro" id="IPR034144">
    <property type="entry name" value="TOPRIM_TopoIII"/>
</dbReference>
<dbReference type="GO" id="GO:0003917">
    <property type="term" value="F:DNA topoisomerase type I (single strand cut, ATP-independent) activity"/>
    <property type="evidence" value="ECO:0007669"/>
    <property type="project" value="UniProtKB-EC"/>
</dbReference>
<evidence type="ECO:0000259" key="8">
    <source>
        <dbReference type="PROSITE" id="PS52039"/>
    </source>
</evidence>
<dbReference type="SUPFAM" id="SSF56712">
    <property type="entry name" value="Prokaryotic type I DNA topoisomerase"/>
    <property type="match status" value="1"/>
</dbReference>
<comment type="catalytic activity">
    <reaction evidence="5">
        <text>ATP-independent breakage of single-stranded DNA, followed by passage and rejoining.</text>
        <dbReference type="EC" id="5.6.2.1"/>
    </reaction>
</comment>
<evidence type="ECO:0000256" key="1">
    <source>
        <dbReference type="ARBA" id="ARBA00009446"/>
    </source>
</evidence>
<dbReference type="InterPro" id="IPR023405">
    <property type="entry name" value="Topo_IA_core_domain"/>
</dbReference>
<dbReference type="CDD" id="cd03362">
    <property type="entry name" value="TOPRIM_TopoIA_TopoIII"/>
    <property type="match status" value="1"/>
</dbReference>
<dbReference type="SMART" id="SM00493">
    <property type="entry name" value="TOPRIM"/>
    <property type="match status" value="1"/>
</dbReference>
<dbReference type="SMART" id="SM00436">
    <property type="entry name" value="TOP1Bc"/>
    <property type="match status" value="1"/>
</dbReference>
<dbReference type="GO" id="GO:0006265">
    <property type="term" value="P:DNA topological change"/>
    <property type="evidence" value="ECO:0007669"/>
    <property type="project" value="InterPro"/>
</dbReference>
<dbReference type="InterPro" id="IPR013497">
    <property type="entry name" value="Topo_IA_cen"/>
</dbReference>
<dbReference type="GO" id="GO:0005634">
    <property type="term" value="C:nucleus"/>
    <property type="evidence" value="ECO:0007669"/>
    <property type="project" value="TreeGrafter"/>
</dbReference>
<keyword evidence="3 5" id="KW-0238">DNA-binding</keyword>
<keyword evidence="10" id="KW-1185">Reference proteome</keyword>
<evidence type="ECO:0000256" key="3">
    <source>
        <dbReference type="ARBA" id="ARBA00023125"/>
    </source>
</evidence>
<dbReference type="PROSITE" id="PS50880">
    <property type="entry name" value="TOPRIM"/>
    <property type="match status" value="1"/>
</dbReference>
<dbReference type="EMBL" id="JXXN02004126">
    <property type="protein sequence ID" value="THD20861.1"/>
    <property type="molecule type" value="Genomic_DNA"/>
</dbReference>
<dbReference type="FunFam" id="3.40.50.140:FF:000003">
    <property type="entry name" value="DNA topoisomerase"/>
    <property type="match status" value="1"/>
</dbReference>
<proteinExistence type="inferred from homology"/>
<name>A0A4E0R5U6_FASHE</name>
<dbReference type="EC" id="5.6.2.1" evidence="5"/>
<feature type="domain" description="Toprim" evidence="7">
    <location>
        <begin position="30"/>
        <end position="174"/>
    </location>
</feature>
<sequence>MWHNVALNLVRIPLLCSQQGLTKTSQKIMKILNVAEKNDAAKNIADILSGGRFNRREGLSKYNKIYEFPLVFCGSSVTMVMTSVSGHLLNYDFPQMYRSWHASDPLILFDAPVVKSVGKDGEKIKETIQREARACQKLIIWTDCDREGENIGFEVINVCQEVKPNMEVLRAKFSEITPAAIRRAIAQLTRPDHRVSEAVDARQELDLRIGAAFTRFQTLRLRRVFPQTLSDQLISYGSCQFPTLGFVVERFREVDRFVSEPFWRIVVRLLVLHYSRLHRCFVVLLHVLES</sequence>
<keyword evidence="2 5" id="KW-0799">Topoisomerase</keyword>
<comment type="function">
    <text evidence="5">Introduces a single-strand break via transesterification at a target site in duplex DNA. Releases the supercoiling and torsional tension of DNA introduced during the DNA replication and transcription by transiently cleaving and rejoining one strand of the DNA duplex. The scissile phosphodiester is attacked by the catalytic tyrosine of the enzyme, resulting in the formation of a DNA-(5'-phosphotyrosyl)-enzyme intermediate and the expulsion of a 3'-OH DNA strand.</text>
</comment>
<feature type="domain" description="Topo IA-type catalytic" evidence="8">
    <location>
        <begin position="192"/>
        <end position="290"/>
    </location>
</feature>
<feature type="signal peptide" evidence="6">
    <location>
        <begin position="1"/>
        <end position="17"/>
    </location>
</feature>
<evidence type="ECO:0000313" key="9">
    <source>
        <dbReference type="EMBL" id="THD20861.1"/>
    </source>
</evidence>
<feature type="chain" id="PRO_5020022931" description="DNA topoisomerase" evidence="6">
    <location>
        <begin position="18"/>
        <end position="290"/>
    </location>
</feature>
<accession>A0A4E0R5U6</accession>
<dbReference type="GO" id="GO:0006310">
    <property type="term" value="P:DNA recombination"/>
    <property type="evidence" value="ECO:0007669"/>
    <property type="project" value="TreeGrafter"/>
</dbReference>
<dbReference type="InterPro" id="IPR006171">
    <property type="entry name" value="TOPRIM_dom"/>
</dbReference>
<comment type="similarity">
    <text evidence="1 5">Belongs to the type IA topoisomerase family.</text>
</comment>